<accession>A0AAW7T013</accession>
<proteinExistence type="predicted"/>
<name>A0AAW7T013_BURVI</name>
<evidence type="ECO:0008006" key="4">
    <source>
        <dbReference type="Google" id="ProtNLM"/>
    </source>
</evidence>
<evidence type="ECO:0000313" key="2">
    <source>
        <dbReference type="EMBL" id="MDN7795316.1"/>
    </source>
</evidence>
<protein>
    <recommendedName>
        <fullName evidence="4">Lipoprotein</fullName>
    </recommendedName>
</protein>
<evidence type="ECO:0000256" key="1">
    <source>
        <dbReference type="SAM" id="SignalP"/>
    </source>
</evidence>
<dbReference type="EMBL" id="JAUJRV010000005">
    <property type="protein sequence ID" value="MDN7795316.1"/>
    <property type="molecule type" value="Genomic_DNA"/>
</dbReference>
<organism evidence="2 3">
    <name type="scientific">Burkholderia vietnamiensis</name>
    <dbReference type="NCBI Taxonomy" id="60552"/>
    <lineage>
        <taxon>Bacteria</taxon>
        <taxon>Pseudomonadati</taxon>
        <taxon>Pseudomonadota</taxon>
        <taxon>Betaproteobacteria</taxon>
        <taxon>Burkholderiales</taxon>
        <taxon>Burkholderiaceae</taxon>
        <taxon>Burkholderia</taxon>
        <taxon>Burkholderia cepacia complex</taxon>
    </lineage>
</organism>
<sequence length="199" mass="21806">MQITWRTIKGSLCAAIVGTFCAGAIAQTPQPQFVQLSAGPIVQEHSHRLVVTDTRHGKLRTLEVPSAIRRALMSSSSVAFPAARSSVIDGHEFVMVVINQSSSDNPTGYCGAGEEGTLYVLRLDGKHAEPVYSTLVQSCLKNIDLFTDSGNKSPYLAIAWTDGGDGFRIHWENYAKPESLTRQYRYANGRFTVDSERPN</sequence>
<feature type="chain" id="PRO_5043689838" description="Lipoprotein" evidence="1">
    <location>
        <begin position="27"/>
        <end position="199"/>
    </location>
</feature>
<feature type="signal peptide" evidence="1">
    <location>
        <begin position="1"/>
        <end position="26"/>
    </location>
</feature>
<dbReference type="Proteomes" id="UP001171620">
    <property type="component" value="Unassembled WGS sequence"/>
</dbReference>
<dbReference type="RefSeq" id="WP_143331196.1">
    <property type="nucleotide sequence ID" value="NZ_CADESV010000013.1"/>
</dbReference>
<evidence type="ECO:0000313" key="3">
    <source>
        <dbReference type="Proteomes" id="UP001171620"/>
    </source>
</evidence>
<reference evidence="2" key="1">
    <citation type="submission" date="2023-07" db="EMBL/GenBank/DDBJ databases">
        <title>A collection of bacterial strains from the Burkholderia cepacia Research Laboratory and Repository.</title>
        <authorList>
            <person name="Lipuma J."/>
            <person name="Spilker T."/>
            <person name="Caverly L."/>
        </authorList>
    </citation>
    <scope>NUCLEOTIDE SEQUENCE</scope>
    <source>
        <strain evidence="2">AU44268</strain>
    </source>
</reference>
<keyword evidence="1" id="KW-0732">Signal</keyword>
<dbReference type="AlphaFoldDB" id="A0AAW7T013"/>
<comment type="caution">
    <text evidence="2">The sequence shown here is derived from an EMBL/GenBank/DDBJ whole genome shotgun (WGS) entry which is preliminary data.</text>
</comment>
<gene>
    <name evidence="2" type="ORF">QZM33_10215</name>
</gene>